<keyword evidence="2" id="KW-1185">Reference proteome</keyword>
<gene>
    <name evidence="1" type="ORF">L2E82_35238</name>
</gene>
<evidence type="ECO:0000313" key="1">
    <source>
        <dbReference type="EMBL" id="KAI3723565.1"/>
    </source>
</evidence>
<sequence>MKNPSSDLNTYIKGPTLGFVFLEVFWSGVDWFQRRLFGSNALKILIVWKEEIQRGERLVTERVHSSVFQKQGYVGDAGSSKTPTDACPLVAVVWRVRLLPCPIAVASTTESTGFTLESRVVNQSPRKSSSWVDRSDPGIDIKTVAHFRMAVTRNNGGPDAGTSSGGGPTDENLCKVIAEEVSREVLAAIP</sequence>
<reference evidence="1 2" key="2">
    <citation type="journal article" date="2022" name="Mol. Ecol. Resour.">
        <title>The genomes of chicory, endive, great burdock and yacon provide insights into Asteraceae paleo-polyploidization history and plant inulin production.</title>
        <authorList>
            <person name="Fan W."/>
            <person name="Wang S."/>
            <person name="Wang H."/>
            <person name="Wang A."/>
            <person name="Jiang F."/>
            <person name="Liu H."/>
            <person name="Zhao H."/>
            <person name="Xu D."/>
            <person name="Zhang Y."/>
        </authorList>
    </citation>
    <scope>NUCLEOTIDE SEQUENCE [LARGE SCALE GENOMIC DNA]</scope>
    <source>
        <strain evidence="2">cv. Punajuju</strain>
        <tissue evidence="1">Leaves</tissue>
    </source>
</reference>
<dbReference type="EMBL" id="CM042014">
    <property type="protein sequence ID" value="KAI3723565.1"/>
    <property type="molecule type" value="Genomic_DNA"/>
</dbReference>
<accession>A0ACB9BNK6</accession>
<protein>
    <submittedName>
        <fullName evidence="1">Uncharacterized protein</fullName>
    </submittedName>
</protein>
<comment type="caution">
    <text evidence="1">The sequence shown here is derived from an EMBL/GenBank/DDBJ whole genome shotgun (WGS) entry which is preliminary data.</text>
</comment>
<dbReference type="Proteomes" id="UP001055811">
    <property type="component" value="Linkage Group LG06"/>
</dbReference>
<proteinExistence type="predicted"/>
<evidence type="ECO:0000313" key="2">
    <source>
        <dbReference type="Proteomes" id="UP001055811"/>
    </source>
</evidence>
<reference evidence="2" key="1">
    <citation type="journal article" date="2022" name="Mol. Ecol. Resour.">
        <title>The genomes of chicory, endive, great burdock and yacon provide insights into Asteraceae palaeo-polyploidization history and plant inulin production.</title>
        <authorList>
            <person name="Fan W."/>
            <person name="Wang S."/>
            <person name="Wang H."/>
            <person name="Wang A."/>
            <person name="Jiang F."/>
            <person name="Liu H."/>
            <person name="Zhao H."/>
            <person name="Xu D."/>
            <person name="Zhang Y."/>
        </authorList>
    </citation>
    <scope>NUCLEOTIDE SEQUENCE [LARGE SCALE GENOMIC DNA]</scope>
    <source>
        <strain evidence="2">cv. Punajuju</strain>
    </source>
</reference>
<organism evidence="1 2">
    <name type="scientific">Cichorium intybus</name>
    <name type="common">Chicory</name>
    <dbReference type="NCBI Taxonomy" id="13427"/>
    <lineage>
        <taxon>Eukaryota</taxon>
        <taxon>Viridiplantae</taxon>
        <taxon>Streptophyta</taxon>
        <taxon>Embryophyta</taxon>
        <taxon>Tracheophyta</taxon>
        <taxon>Spermatophyta</taxon>
        <taxon>Magnoliopsida</taxon>
        <taxon>eudicotyledons</taxon>
        <taxon>Gunneridae</taxon>
        <taxon>Pentapetalae</taxon>
        <taxon>asterids</taxon>
        <taxon>campanulids</taxon>
        <taxon>Asterales</taxon>
        <taxon>Asteraceae</taxon>
        <taxon>Cichorioideae</taxon>
        <taxon>Cichorieae</taxon>
        <taxon>Cichoriinae</taxon>
        <taxon>Cichorium</taxon>
    </lineage>
</organism>
<name>A0ACB9BNK6_CICIN</name>